<evidence type="ECO:0000313" key="2">
    <source>
        <dbReference type="EMBL" id="EAY08870.1"/>
    </source>
</evidence>
<dbReference type="KEGG" id="tva:4766779"/>
<gene>
    <name evidence="2" type="ORF">TVAG_051050</name>
</gene>
<reference evidence="2" key="1">
    <citation type="submission" date="2006-10" db="EMBL/GenBank/DDBJ databases">
        <authorList>
            <person name="Amadeo P."/>
            <person name="Zhao Q."/>
            <person name="Wortman J."/>
            <person name="Fraser-Liggett C."/>
            <person name="Carlton J."/>
        </authorList>
    </citation>
    <scope>NUCLEOTIDE SEQUENCE</scope>
    <source>
        <strain evidence="2">G3</strain>
    </source>
</reference>
<dbReference type="Proteomes" id="UP000001542">
    <property type="component" value="Unassembled WGS sequence"/>
</dbReference>
<proteinExistence type="predicted"/>
<keyword evidence="3" id="KW-1185">Reference proteome</keyword>
<evidence type="ECO:0000256" key="1">
    <source>
        <dbReference type="SAM" id="Coils"/>
    </source>
</evidence>
<sequence length="548" mass="64320">MSNNIQYPISIFLKSSDSDAAAEYFPDFEIYNRKNINQKAENDEDAFEMVLLPKKELKNEKLVEFENKALTKSLNFKLILPNDMNFETCKEVIKDLFPYLQEKNFKFLSKGRKVSRYRTVDTITGKVFIVLDKEPISEKSIAFTNDIIKHSCKYDSSEDPSIEEAFKVVSEKYGLEKLPIIFISGKEILDSKKKLSELKSDEIEFYFNAIKLQKNPEPQRYEELLTEFNFVFDSFQGDALYMLEFPLKIEKTATPSKIIEAIRTKFNLNQKLKFVLRNESEDITQKVMNYQNNVIHISFTNIRFRYKYSNTSNSENVEIPCNYTFQGFLNFYQIDPNFVNKIEYNGHVVDQNQLIYEVIEGQNSLITIFKKSVTFLSAKGESYEFKFINDKTLRFYVEELAKQLNVTYYSILIKDECCLKKMADINFELPISFYIVPDNYDKFTKSLENAKSKPEYATLKEMEFDEEMSAVVLTIISELKNAVEFLLSQNNKDEQEKLKNLLQLLNKEFQSYRIFTNPEDYVGNIFKPEVIISAHKDIVKNYLKDAKF</sequence>
<accession>A2EER4</accession>
<protein>
    <submittedName>
        <fullName evidence="2">Uncharacterized protein</fullName>
    </submittedName>
</protein>
<dbReference type="RefSeq" id="XP_001321093.1">
    <property type="nucleotide sequence ID" value="XM_001321058.1"/>
</dbReference>
<reference evidence="2" key="2">
    <citation type="journal article" date="2007" name="Science">
        <title>Draft genome sequence of the sexually transmitted pathogen Trichomonas vaginalis.</title>
        <authorList>
            <person name="Carlton J.M."/>
            <person name="Hirt R.P."/>
            <person name="Silva J.C."/>
            <person name="Delcher A.L."/>
            <person name="Schatz M."/>
            <person name="Zhao Q."/>
            <person name="Wortman J.R."/>
            <person name="Bidwell S.L."/>
            <person name="Alsmark U.C.M."/>
            <person name="Besteiro S."/>
            <person name="Sicheritz-Ponten T."/>
            <person name="Noel C.J."/>
            <person name="Dacks J.B."/>
            <person name="Foster P.G."/>
            <person name="Simillion C."/>
            <person name="Van de Peer Y."/>
            <person name="Miranda-Saavedra D."/>
            <person name="Barton G.J."/>
            <person name="Westrop G.D."/>
            <person name="Mueller S."/>
            <person name="Dessi D."/>
            <person name="Fiori P.L."/>
            <person name="Ren Q."/>
            <person name="Paulsen I."/>
            <person name="Zhang H."/>
            <person name="Bastida-Corcuera F.D."/>
            <person name="Simoes-Barbosa A."/>
            <person name="Brown M.T."/>
            <person name="Hayes R.D."/>
            <person name="Mukherjee M."/>
            <person name="Okumura C.Y."/>
            <person name="Schneider R."/>
            <person name="Smith A.J."/>
            <person name="Vanacova S."/>
            <person name="Villalvazo M."/>
            <person name="Haas B.J."/>
            <person name="Pertea M."/>
            <person name="Feldblyum T.V."/>
            <person name="Utterback T.R."/>
            <person name="Shu C.L."/>
            <person name="Osoegawa K."/>
            <person name="de Jong P.J."/>
            <person name="Hrdy I."/>
            <person name="Horvathova L."/>
            <person name="Zubacova Z."/>
            <person name="Dolezal P."/>
            <person name="Malik S.B."/>
            <person name="Logsdon J.M. Jr."/>
            <person name="Henze K."/>
            <person name="Gupta A."/>
            <person name="Wang C.C."/>
            <person name="Dunne R.L."/>
            <person name="Upcroft J.A."/>
            <person name="Upcroft P."/>
            <person name="White O."/>
            <person name="Salzberg S.L."/>
            <person name="Tang P."/>
            <person name="Chiu C.-H."/>
            <person name="Lee Y.-S."/>
            <person name="Embley T.M."/>
            <person name="Coombs G.H."/>
            <person name="Mottram J.C."/>
            <person name="Tachezy J."/>
            <person name="Fraser-Liggett C.M."/>
            <person name="Johnson P.J."/>
        </authorList>
    </citation>
    <scope>NUCLEOTIDE SEQUENCE [LARGE SCALE GENOMIC DNA]</scope>
    <source>
        <strain evidence="2">G3</strain>
    </source>
</reference>
<dbReference type="VEuPathDB" id="TrichDB:TVAG_051050"/>
<evidence type="ECO:0000313" key="3">
    <source>
        <dbReference type="Proteomes" id="UP000001542"/>
    </source>
</evidence>
<keyword evidence="1" id="KW-0175">Coiled coil</keyword>
<organism evidence="2 3">
    <name type="scientific">Trichomonas vaginalis (strain ATCC PRA-98 / G3)</name>
    <dbReference type="NCBI Taxonomy" id="412133"/>
    <lineage>
        <taxon>Eukaryota</taxon>
        <taxon>Metamonada</taxon>
        <taxon>Parabasalia</taxon>
        <taxon>Trichomonadida</taxon>
        <taxon>Trichomonadidae</taxon>
        <taxon>Trichomonas</taxon>
    </lineage>
</organism>
<dbReference type="VEuPathDB" id="TrichDB:TVAGG3_0982000"/>
<dbReference type="EMBL" id="DS113369">
    <property type="protein sequence ID" value="EAY08870.1"/>
    <property type="molecule type" value="Genomic_DNA"/>
</dbReference>
<name>A2EER4_TRIV3</name>
<dbReference type="AlphaFoldDB" id="A2EER4"/>
<dbReference type="InParanoid" id="A2EER4"/>
<feature type="coiled-coil region" evidence="1">
    <location>
        <begin position="476"/>
        <end position="508"/>
    </location>
</feature>